<comment type="caution">
    <text evidence="4">The sequence shown here is derived from an EMBL/GenBank/DDBJ whole genome shotgun (WGS) entry which is preliminary data.</text>
</comment>
<dbReference type="PANTHER" id="PTHR11203:SF37">
    <property type="entry name" value="INTEGRATOR COMPLEX SUBUNIT 11"/>
    <property type="match status" value="1"/>
</dbReference>
<feature type="domain" description="Metallo-beta-lactamase" evidence="2">
    <location>
        <begin position="13"/>
        <end position="242"/>
    </location>
</feature>
<evidence type="ECO:0000259" key="3">
    <source>
        <dbReference type="SMART" id="SM01027"/>
    </source>
</evidence>
<keyword evidence="1" id="KW-0378">Hydrolase</keyword>
<evidence type="ECO:0000256" key="1">
    <source>
        <dbReference type="ARBA" id="ARBA00022801"/>
    </source>
</evidence>
<dbReference type="SMART" id="SM01027">
    <property type="entry name" value="Beta-Casp"/>
    <property type="match status" value="1"/>
</dbReference>
<dbReference type="SUPFAM" id="SSF56281">
    <property type="entry name" value="Metallo-hydrolase/oxidoreductase"/>
    <property type="match status" value="1"/>
</dbReference>
<evidence type="ECO:0000313" key="4">
    <source>
        <dbReference type="EMBL" id="MCC6070804.1"/>
    </source>
</evidence>
<name>A0ABS8IU66_9BURK</name>
<protein>
    <submittedName>
        <fullName evidence="4">MBL fold metallo-hydrolase</fullName>
    </submittedName>
</protein>
<sequence>MRIQFLGAAGTVTGSKYMLSSGGSKILVDCGLFQGYKQLRLRNWAAQPFKPADIDAVVLTHAHLDHSGYLPLLVKAGFRGKIFCSEATFDLCKILLPDSGHLQEEDAAFANRHGYSQHSPAAPLYTEEDARVSLKQFAPVPFGADVSVAAGLTAHFSHAGHILGAAVVAIDDGSRRITFSGDLGRPDDLIMVAPSPLQPTDYLVVESTYGDRLHDHTDPMLELGEAIRATAARGGVVVIPAFAVGRAQNLMYYMHLMKESGAIPKVLPIFLDSPMAKDATAIYARHRMDHRLSAAQCQAMCHAAAIINTVEESKELDRRGGPGVIISASGMATGGRVLHHLKAFADDPRNTILFTGHQAGGTRGAALVDGARVIRIHGQDIRVRARVANVDSMSAHADSNEIMAWLGALGTPPRRTFITHGEPAAADALRSRIKHELKWDCLVPEHLQEVQL</sequence>
<reference evidence="4 5" key="1">
    <citation type="submission" date="2021-11" db="EMBL/GenBank/DDBJ databases">
        <authorList>
            <person name="Huq M.A."/>
        </authorList>
    </citation>
    <scope>NUCLEOTIDE SEQUENCE [LARGE SCALE GENOMIC DNA]</scope>
    <source>
        <strain evidence="4 5">MAHUQ-52</strain>
    </source>
</reference>
<keyword evidence="5" id="KW-1185">Reference proteome</keyword>
<dbReference type="InterPro" id="IPR001279">
    <property type="entry name" value="Metallo-B-lactamas"/>
</dbReference>
<dbReference type="InterPro" id="IPR011108">
    <property type="entry name" value="RMMBL"/>
</dbReference>
<dbReference type="Pfam" id="PF07521">
    <property type="entry name" value="RMMBL"/>
    <property type="match status" value="1"/>
</dbReference>
<evidence type="ECO:0000313" key="5">
    <source>
        <dbReference type="Proteomes" id="UP001198701"/>
    </source>
</evidence>
<organism evidence="4 5">
    <name type="scientific">Massilia agrisoli</name>
    <dbReference type="NCBI Taxonomy" id="2892444"/>
    <lineage>
        <taxon>Bacteria</taxon>
        <taxon>Pseudomonadati</taxon>
        <taxon>Pseudomonadota</taxon>
        <taxon>Betaproteobacteria</taxon>
        <taxon>Burkholderiales</taxon>
        <taxon>Oxalobacteraceae</taxon>
        <taxon>Telluria group</taxon>
        <taxon>Massilia</taxon>
    </lineage>
</organism>
<feature type="domain" description="Beta-Casp" evidence="3">
    <location>
        <begin position="247"/>
        <end position="367"/>
    </location>
</feature>
<dbReference type="SMART" id="SM00849">
    <property type="entry name" value="Lactamase_B"/>
    <property type="match status" value="1"/>
</dbReference>
<dbReference type="PANTHER" id="PTHR11203">
    <property type="entry name" value="CLEAVAGE AND POLYADENYLATION SPECIFICITY FACTOR FAMILY MEMBER"/>
    <property type="match status" value="1"/>
</dbReference>
<accession>A0ABS8IU66</accession>
<dbReference type="RefSeq" id="WP_229431729.1">
    <property type="nucleotide sequence ID" value="NZ_JAJHPV010000012.1"/>
</dbReference>
<dbReference type="Proteomes" id="UP001198701">
    <property type="component" value="Unassembled WGS sequence"/>
</dbReference>
<dbReference type="InterPro" id="IPR050698">
    <property type="entry name" value="MBL"/>
</dbReference>
<dbReference type="InterPro" id="IPR036866">
    <property type="entry name" value="RibonucZ/Hydroxyglut_hydro"/>
</dbReference>
<dbReference type="Pfam" id="PF00753">
    <property type="entry name" value="Lactamase_B"/>
    <property type="match status" value="1"/>
</dbReference>
<dbReference type="EMBL" id="JAJHPV010000012">
    <property type="protein sequence ID" value="MCC6070804.1"/>
    <property type="molecule type" value="Genomic_DNA"/>
</dbReference>
<dbReference type="Pfam" id="PF10996">
    <property type="entry name" value="Beta-Casp"/>
    <property type="match status" value="1"/>
</dbReference>
<dbReference type="Gene3D" id="3.40.50.10890">
    <property type="match status" value="1"/>
</dbReference>
<proteinExistence type="predicted"/>
<gene>
    <name evidence="4" type="ORF">LMJ30_07545</name>
</gene>
<dbReference type="CDD" id="cd16295">
    <property type="entry name" value="TTHA0252-CPSF-like_MBL-fold"/>
    <property type="match status" value="1"/>
</dbReference>
<dbReference type="Gene3D" id="3.60.15.10">
    <property type="entry name" value="Ribonuclease Z/Hydroxyacylglutathione hydrolase-like"/>
    <property type="match status" value="1"/>
</dbReference>
<evidence type="ECO:0000259" key="2">
    <source>
        <dbReference type="SMART" id="SM00849"/>
    </source>
</evidence>
<dbReference type="InterPro" id="IPR022712">
    <property type="entry name" value="Beta_Casp"/>
</dbReference>